<dbReference type="InterPro" id="IPR018775">
    <property type="entry name" value="RlaP"/>
</dbReference>
<evidence type="ECO:0000313" key="1">
    <source>
        <dbReference type="EMBL" id="RRJ91226.1"/>
    </source>
</evidence>
<reference evidence="1 2" key="1">
    <citation type="submission" date="2018-11" db="EMBL/GenBank/DDBJ databases">
        <title>Flavobacterium sp. nov., YIM 102701-2 draft genome.</title>
        <authorList>
            <person name="Li G."/>
            <person name="Jiang Y."/>
        </authorList>
    </citation>
    <scope>NUCLEOTIDE SEQUENCE [LARGE SCALE GENOMIC DNA]</scope>
    <source>
        <strain evidence="1 2">YIM 102701-2</strain>
    </source>
</reference>
<comment type="caution">
    <text evidence="1">The sequence shown here is derived from an EMBL/GenBank/DDBJ whole genome shotgun (WGS) entry which is preliminary data.</text>
</comment>
<keyword evidence="1" id="KW-0808">Transferase</keyword>
<dbReference type="Pfam" id="PF10127">
    <property type="entry name" value="RlaP"/>
    <property type="match status" value="1"/>
</dbReference>
<dbReference type="OrthoDB" id="243791at2"/>
<dbReference type="Proteomes" id="UP000275719">
    <property type="component" value="Unassembled WGS sequence"/>
</dbReference>
<organism evidence="1 2">
    <name type="scientific">Paenimyroides tangerinum</name>
    <dbReference type="NCBI Taxonomy" id="2488728"/>
    <lineage>
        <taxon>Bacteria</taxon>
        <taxon>Pseudomonadati</taxon>
        <taxon>Bacteroidota</taxon>
        <taxon>Flavobacteriia</taxon>
        <taxon>Flavobacteriales</taxon>
        <taxon>Flavobacteriaceae</taxon>
        <taxon>Paenimyroides</taxon>
    </lineage>
</organism>
<sequence>MLTIDFLKQHNLILFECVSGSRAYGLATENSDTDIRGVFYLPKDLFYGLEYIPQVSNETNDIVYYELGRFIELLSKNNPNILEMLATPEKHILVKHQLMKEIKMENFLSKLIKDTFVGYAFSQIKKATGLNKKMFEPMDKKRKSILDFCYILVDNESILFSDWLKMNSKNQSDFGLTKIPHFKDMYHLFESNANVQYRGIVSDDNVNDVQMSSISKSDKSISMLMFHRDAYSSYCKKYREYWDWMEKRNEERYQNNANHKKGYDAKNMMHTIRLLEMALGILKENKLNIEVSNREELLRIKSGFYTYDEVLAKAENLMNEISQYAEQTSFQEKPNMELVEKLVVNLRLKIYN</sequence>
<dbReference type="RefSeq" id="WP_125018666.1">
    <property type="nucleotide sequence ID" value="NZ_RQVQ01000012.1"/>
</dbReference>
<dbReference type="PANTHER" id="PTHR34817:SF2">
    <property type="entry name" value="NUCLEOTIDYLTRANSFERASE"/>
    <property type="match status" value="1"/>
</dbReference>
<proteinExistence type="predicted"/>
<evidence type="ECO:0000313" key="2">
    <source>
        <dbReference type="Proteomes" id="UP000275719"/>
    </source>
</evidence>
<keyword evidence="2" id="KW-1185">Reference proteome</keyword>
<dbReference type="EMBL" id="RQVQ01000012">
    <property type="protein sequence ID" value="RRJ91226.1"/>
    <property type="molecule type" value="Genomic_DNA"/>
</dbReference>
<name>A0A3P3WB47_9FLAO</name>
<dbReference type="AlphaFoldDB" id="A0A3P3WB47"/>
<dbReference type="GO" id="GO:0016740">
    <property type="term" value="F:transferase activity"/>
    <property type="evidence" value="ECO:0007669"/>
    <property type="project" value="UniProtKB-KW"/>
</dbReference>
<gene>
    <name evidence="1" type="ORF">EG240_06900</name>
</gene>
<protein>
    <submittedName>
        <fullName evidence="1">Nucleotidyltransferase</fullName>
    </submittedName>
</protein>
<dbReference type="PANTHER" id="PTHR34817">
    <property type="entry name" value="NUCLEOTIDYLTRANSFERASE"/>
    <property type="match status" value="1"/>
</dbReference>
<accession>A0A3P3WB47</accession>